<comment type="caution">
    <text evidence="1">The sequence shown here is derived from an EMBL/GenBank/DDBJ whole genome shotgun (WGS) entry which is preliminary data.</text>
</comment>
<dbReference type="AlphaFoldDB" id="A0A225UFD0"/>
<proteinExistence type="predicted"/>
<sequence>MLSSATRSTAWGVAVEYFRLFPHGDKAPKLLHQFVPESNVQRDFLRATMSPDATDGDVIGVNALMAKWRFYSQSHGDFL</sequence>
<reference evidence="2" key="1">
    <citation type="submission" date="2017-03" db="EMBL/GenBank/DDBJ databases">
        <title>Phytopthora megakarya and P. palmivora, two closely related causual agents of cacao black pod achieved similar genome size and gene model numbers by different mechanisms.</title>
        <authorList>
            <person name="Ali S."/>
            <person name="Shao J."/>
            <person name="Larry D.J."/>
            <person name="Kronmiller B."/>
            <person name="Shen D."/>
            <person name="Strem M.D."/>
            <person name="Melnick R.L."/>
            <person name="Guiltinan M.J."/>
            <person name="Tyler B.M."/>
            <person name="Meinhardt L.W."/>
            <person name="Bailey B.A."/>
        </authorList>
    </citation>
    <scope>NUCLEOTIDE SEQUENCE [LARGE SCALE GENOMIC DNA]</scope>
    <source>
        <strain evidence="2">zdho120</strain>
    </source>
</reference>
<evidence type="ECO:0000313" key="1">
    <source>
        <dbReference type="EMBL" id="OWY91683.1"/>
    </source>
</evidence>
<name>A0A225UFD0_9STRA</name>
<dbReference type="Proteomes" id="UP000198211">
    <property type="component" value="Unassembled WGS sequence"/>
</dbReference>
<accession>A0A225UFD0</accession>
<protein>
    <submittedName>
        <fullName evidence="1">Uncharacterized protein</fullName>
    </submittedName>
</protein>
<gene>
    <name evidence="1" type="ORF">PHMEG_00039636</name>
</gene>
<evidence type="ECO:0000313" key="2">
    <source>
        <dbReference type="Proteomes" id="UP000198211"/>
    </source>
</evidence>
<dbReference type="OrthoDB" id="10525632at2759"/>
<dbReference type="EMBL" id="NBNE01019695">
    <property type="protein sequence ID" value="OWY91683.1"/>
    <property type="molecule type" value="Genomic_DNA"/>
</dbReference>
<keyword evidence="2" id="KW-1185">Reference proteome</keyword>
<organism evidence="1 2">
    <name type="scientific">Phytophthora megakarya</name>
    <dbReference type="NCBI Taxonomy" id="4795"/>
    <lineage>
        <taxon>Eukaryota</taxon>
        <taxon>Sar</taxon>
        <taxon>Stramenopiles</taxon>
        <taxon>Oomycota</taxon>
        <taxon>Peronosporomycetes</taxon>
        <taxon>Peronosporales</taxon>
        <taxon>Peronosporaceae</taxon>
        <taxon>Phytophthora</taxon>
    </lineage>
</organism>